<dbReference type="CDD" id="cd00338">
    <property type="entry name" value="Ser_Recombinase"/>
    <property type="match status" value="1"/>
</dbReference>
<dbReference type="PROSITE" id="PS51736">
    <property type="entry name" value="RECOMBINASES_3"/>
    <property type="match status" value="1"/>
</dbReference>
<evidence type="ECO:0000256" key="1">
    <source>
        <dbReference type="SAM" id="Coils"/>
    </source>
</evidence>
<protein>
    <submittedName>
        <fullName evidence="4">Recombinase family protein</fullName>
    </submittedName>
</protein>
<keyword evidence="1" id="KW-0175">Coiled coil</keyword>
<organism evidence="4 5">
    <name type="scientific">Polycladospora coralii</name>
    <dbReference type="NCBI Taxonomy" id="2771432"/>
    <lineage>
        <taxon>Bacteria</taxon>
        <taxon>Bacillati</taxon>
        <taxon>Bacillota</taxon>
        <taxon>Bacilli</taxon>
        <taxon>Bacillales</taxon>
        <taxon>Thermoactinomycetaceae</taxon>
        <taxon>Polycladospora</taxon>
    </lineage>
</organism>
<evidence type="ECO:0000259" key="3">
    <source>
        <dbReference type="PROSITE" id="PS51737"/>
    </source>
</evidence>
<sequence length="500" mass="59089">MQNVAMYLRKSRADIESEKRGEGETLAKHYQILSQVAHNQSLNITKVRREIASGENLFNRYQMMKLLKEIEKNDYDAILVMDLDRLGRGTMQEQGLILETLQKTNTHIITPRKTYNLNDEFDEEYSAFEAFMARKELKMITRRLQSGIRRAVEDGNYLGSKPPYGYLIHKENMNRTLIPHPEQMQVVKKIFEWYTHPLEHYRIGTTKIAHELNRLEIRNYHNKKWKAASVLAILKNEIYTGHIVWGKVQRRKANQILQTYRVKKRPLNEQMKVVGKHPPLISKDLFQAAQQILRTRAHSIPSTSIVNPLAGLIRCHLCRSIMMRQPGYRGARSQLKCITDDCSCKSVILEIIEQRILTFLRARLHFLSTEMSIEEEQLKRENKHSSFNTTLQRRLQMAQQQKQRLYDHIEQKKEPARRLQKQLDLCNKQIQTLQAQLHVTRPPQQELTNRTNLNPINLYEKLPDPSKKNEMLKYMIKVCFYEKRPIQKADDFQLYIYPKL</sequence>
<dbReference type="Proteomes" id="UP000661691">
    <property type="component" value="Unassembled WGS sequence"/>
</dbReference>
<dbReference type="PROSITE" id="PS51737">
    <property type="entry name" value="RECOMBINASE_DNA_BIND"/>
    <property type="match status" value="1"/>
</dbReference>
<feature type="domain" description="Recombinase" evidence="3">
    <location>
        <begin position="163"/>
        <end position="299"/>
    </location>
</feature>
<evidence type="ECO:0000313" key="5">
    <source>
        <dbReference type="Proteomes" id="UP000661691"/>
    </source>
</evidence>
<gene>
    <name evidence="4" type="ORF">IC620_04240</name>
</gene>
<dbReference type="InterPro" id="IPR036162">
    <property type="entry name" value="Resolvase-like_N_sf"/>
</dbReference>
<dbReference type="InterPro" id="IPR006119">
    <property type="entry name" value="Resolv_N"/>
</dbReference>
<dbReference type="Gene3D" id="3.40.50.1390">
    <property type="entry name" value="Resolvase, N-terminal catalytic domain"/>
    <property type="match status" value="1"/>
</dbReference>
<dbReference type="AlphaFoldDB" id="A0A926RSN6"/>
<dbReference type="PANTHER" id="PTHR30461:SF23">
    <property type="entry name" value="DNA RECOMBINASE-RELATED"/>
    <property type="match status" value="1"/>
</dbReference>
<dbReference type="Pfam" id="PF00239">
    <property type="entry name" value="Resolvase"/>
    <property type="match status" value="1"/>
</dbReference>
<dbReference type="InterPro" id="IPR038109">
    <property type="entry name" value="DNA_bind_recomb_sf"/>
</dbReference>
<dbReference type="PANTHER" id="PTHR30461">
    <property type="entry name" value="DNA-INVERTASE FROM LAMBDOID PROPHAGE"/>
    <property type="match status" value="1"/>
</dbReference>
<evidence type="ECO:0000259" key="2">
    <source>
        <dbReference type="PROSITE" id="PS51736"/>
    </source>
</evidence>
<feature type="coiled-coil region" evidence="1">
    <location>
        <begin position="388"/>
        <end position="436"/>
    </location>
</feature>
<dbReference type="SMART" id="SM00857">
    <property type="entry name" value="Resolvase"/>
    <property type="match status" value="1"/>
</dbReference>
<dbReference type="SUPFAM" id="SSF53041">
    <property type="entry name" value="Resolvase-like"/>
    <property type="match status" value="1"/>
</dbReference>
<accession>A0A926RSN6</accession>
<dbReference type="GO" id="GO:0000150">
    <property type="term" value="F:DNA strand exchange activity"/>
    <property type="evidence" value="ECO:0007669"/>
    <property type="project" value="InterPro"/>
</dbReference>
<comment type="caution">
    <text evidence="4">The sequence shown here is derived from an EMBL/GenBank/DDBJ whole genome shotgun (WGS) entry which is preliminary data.</text>
</comment>
<name>A0A926RSN6_9BACL</name>
<dbReference type="RefSeq" id="WP_191141623.1">
    <property type="nucleotide sequence ID" value="NZ_JACXAH010000005.1"/>
</dbReference>
<reference evidence="4" key="1">
    <citation type="submission" date="2020-09" db="EMBL/GenBank/DDBJ databases">
        <title>A novel bacterium of genus Hazenella, isolated from South China Sea.</title>
        <authorList>
            <person name="Huang H."/>
            <person name="Mo K."/>
            <person name="Hu Y."/>
        </authorList>
    </citation>
    <scope>NUCLEOTIDE SEQUENCE</scope>
    <source>
        <strain evidence="4">IB182357</strain>
    </source>
</reference>
<keyword evidence="5" id="KW-1185">Reference proteome</keyword>
<dbReference type="GO" id="GO:0003677">
    <property type="term" value="F:DNA binding"/>
    <property type="evidence" value="ECO:0007669"/>
    <property type="project" value="InterPro"/>
</dbReference>
<dbReference type="Gene3D" id="3.90.1750.20">
    <property type="entry name" value="Putative Large Serine Recombinase, Chain B, Domain 2"/>
    <property type="match status" value="1"/>
</dbReference>
<dbReference type="Pfam" id="PF07508">
    <property type="entry name" value="Recombinase"/>
    <property type="match status" value="1"/>
</dbReference>
<dbReference type="InterPro" id="IPR011109">
    <property type="entry name" value="DNA_bind_recombinase_dom"/>
</dbReference>
<dbReference type="EMBL" id="JACXAH010000005">
    <property type="protein sequence ID" value="MBD1371565.1"/>
    <property type="molecule type" value="Genomic_DNA"/>
</dbReference>
<proteinExistence type="predicted"/>
<evidence type="ECO:0000313" key="4">
    <source>
        <dbReference type="EMBL" id="MBD1371565.1"/>
    </source>
</evidence>
<dbReference type="InterPro" id="IPR050639">
    <property type="entry name" value="SSR_resolvase"/>
</dbReference>
<feature type="domain" description="Resolvase/invertase-type recombinase catalytic" evidence="2">
    <location>
        <begin position="3"/>
        <end position="155"/>
    </location>
</feature>